<dbReference type="Proteomes" id="UP000027616">
    <property type="component" value="Chromosome I"/>
</dbReference>
<organism evidence="15 16">
    <name type="scientific">Mucinivorans hirudinis</name>
    <dbReference type="NCBI Taxonomy" id="1433126"/>
    <lineage>
        <taxon>Bacteria</taxon>
        <taxon>Pseudomonadati</taxon>
        <taxon>Bacteroidota</taxon>
        <taxon>Bacteroidia</taxon>
        <taxon>Bacteroidales</taxon>
        <taxon>Rikenellaceae</taxon>
        <taxon>Mucinivorans</taxon>
    </lineage>
</organism>
<dbReference type="SUPFAM" id="SSF52540">
    <property type="entry name" value="P-loop containing nucleoside triphosphate hydrolases"/>
    <property type="match status" value="1"/>
</dbReference>
<dbReference type="PANTHER" id="PTHR30153:SF2">
    <property type="entry name" value="REPLICATIVE DNA HELICASE"/>
    <property type="match status" value="1"/>
</dbReference>
<evidence type="ECO:0000256" key="9">
    <source>
        <dbReference type="ARBA" id="ARBA00023235"/>
    </source>
</evidence>
<dbReference type="HOGENOM" id="CLU_005373_0_0_10"/>
<dbReference type="PATRIC" id="fig|1433126.3.peg.2992"/>
<dbReference type="PROSITE" id="PS51199">
    <property type="entry name" value="SF4_HELICASE"/>
    <property type="match status" value="1"/>
</dbReference>
<dbReference type="EMBL" id="HG934468">
    <property type="protein sequence ID" value="CDN33087.1"/>
    <property type="molecule type" value="Genomic_DNA"/>
</dbReference>
<dbReference type="EC" id="5.6.2.3" evidence="12 13"/>
<evidence type="ECO:0000313" key="15">
    <source>
        <dbReference type="EMBL" id="CDN33087.1"/>
    </source>
</evidence>
<keyword evidence="7 13" id="KW-0067">ATP-binding</keyword>
<evidence type="ECO:0000256" key="6">
    <source>
        <dbReference type="ARBA" id="ARBA00022806"/>
    </source>
</evidence>
<dbReference type="GO" id="GO:0005829">
    <property type="term" value="C:cytosol"/>
    <property type="evidence" value="ECO:0007669"/>
    <property type="project" value="TreeGrafter"/>
</dbReference>
<dbReference type="InterPro" id="IPR016136">
    <property type="entry name" value="DNA_helicase_N/primase_C"/>
</dbReference>
<evidence type="ECO:0000313" key="16">
    <source>
        <dbReference type="Proteomes" id="UP000027616"/>
    </source>
</evidence>
<dbReference type="FunFam" id="1.10.860.10:FF:000001">
    <property type="entry name" value="Replicative DNA helicase"/>
    <property type="match status" value="1"/>
</dbReference>
<evidence type="ECO:0000259" key="14">
    <source>
        <dbReference type="PROSITE" id="PS51199"/>
    </source>
</evidence>
<evidence type="ECO:0000256" key="5">
    <source>
        <dbReference type="ARBA" id="ARBA00022801"/>
    </source>
</evidence>
<dbReference type="Pfam" id="PF00772">
    <property type="entry name" value="DnaB"/>
    <property type="match status" value="1"/>
</dbReference>
<dbReference type="GO" id="GO:0043139">
    <property type="term" value="F:5'-3' DNA helicase activity"/>
    <property type="evidence" value="ECO:0007669"/>
    <property type="project" value="UniProtKB-EC"/>
</dbReference>
<evidence type="ECO:0000256" key="7">
    <source>
        <dbReference type="ARBA" id="ARBA00022840"/>
    </source>
</evidence>
<sequence>MAEAVKKQQADRQKITDTIISVSQQKGKIPPQANELEEAVIGALMLEKHAILNVQELLKPESFYREAHQLIYQAVLDLSARIEPIDLLTVSNQLQRTGQLAAVGGAAYLASLTQKVGSAAHIEFHAKIVAQKHIQRQLIAASTDIQEQSFDDGRDVADLLEFAESEIFKIAEGNIKRDVQKSRDILSKALQTIEEAGQKPDGMSGCPSGFTDVDRMTMGWQPSDLVIIAARPSMGKTAFVLSLARNIAVDFQKAVGFFSLEMSSVQLMMRLIIGESGLESNLIKSGKLNPDQWKHLEVSVKPLAAAKLFIDDTPALSIFEFRSKARRLKMQHNVEIIIIDYLQLMTAGSADGKGNREQEVATISRSLKAIAKELNIPILALSQLNRSVESRGGTKRPQLSDLRESGAIEQDADIVAFIHRPEYYGLTTEEDGTPTAGMAQIIFAKHRNGAVGDVRLRFRAEQAKFVDWDDTGIHFAGGSSSAIEVSSSGWDDGGYDQLSQAQGSVAMAAPMGGGSFDDEAPF</sequence>
<evidence type="ECO:0000256" key="2">
    <source>
        <dbReference type="ARBA" id="ARBA00022515"/>
    </source>
</evidence>
<dbReference type="InterPro" id="IPR007692">
    <property type="entry name" value="DNA_helicase_DnaB"/>
</dbReference>
<keyword evidence="16" id="KW-1185">Reference proteome</keyword>
<evidence type="ECO:0000256" key="3">
    <source>
        <dbReference type="ARBA" id="ARBA00022705"/>
    </source>
</evidence>
<dbReference type="STRING" id="1433126.BN938_3025"/>
<accession>A0A060RBV8</accession>
<dbReference type="eggNOG" id="COG0305">
    <property type="taxonomic scope" value="Bacteria"/>
</dbReference>
<dbReference type="Gene3D" id="3.40.50.300">
    <property type="entry name" value="P-loop containing nucleotide triphosphate hydrolases"/>
    <property type="match status" value="1"/>
</dbReference>
<comment type="catalytic activity">
    <reaction evidence="11 13">
        <text>ATP + H2O = ADP + phosphate + H(+)</text>
        <dbReference type="Rhea" id="RHEA:13065"/>
        <dbReference type="ChEBI" id="CHEBI:15377"/>
        <dbReference type="ChEBI" id="CHEBI:15378"/>
        <dbReference type="ChEBI" id="CHEBI:30616"/>
        <dbReference type="ChEBI" id="CHEBI:43474"/>
        <dbReference type="ChEBI" id="CHEBI:456216"/>
        <dbReference type="EC" id="5.6.2.3"/>
    </reaction>
</comment>
<dbReference type="GO" id="GO:0006269">
    <property type="term" value="P:DNA replication, synthesis of primer"/>
    <property type="evidence" value="ECO:0007669"/>
    <property type="project" value="UniProtKB-UniRule"/>
</dbReference>
<dbReference type="NCBIfam" id="TIGR00665">
    <property type="entry name" value="DnaB"/>
    <property type="match status" value="1"/>
</dbReference>
<dbReference type="GO" id="GO:1990077">
    <property type="term" value="C:primosome complex"/>
    <property type="evidence" value="ECO:0007669"/>
    <property type="project" value="UniProtKB-UniRule"/>
</dbReference>
<protein>
    <recommendedName>
        <fullName evidence="12 13">Replicative DNA helicase</fullName>
        <ecNumber evidence="12 13">5.6.2.3</ecNumber>
    </recommendedName>
</protein>
<dbReference type="GO" id="GO:0016887">
    <property type="term" value="F:ATP hydrolysis activity"/>
    <property type="evidence" value="ECO:0007669"/>
    <property type="project" value="RHEA"/>
</dbReference>
<comment type="similarity">
    <text evidence="1 13">Belongs to the helicase family. DnaB subfamily.</text>
</comment>
<evidence type="ECO:0000256" key="13">
    <source>
        <dbReference type="RuleBase" id="RU362085"/>
    </source>
</evidence>
<dbReference type="OrthoDB" id="9773982at2"/>
<keyword evidence="3 13" id="KW-0235">DNA replication</keyword>
<dbReference type="Pfam" id="PF03796">
    <property type="entry name" value="DnaB_C"/>
    <property type="match status" value="1"/>
</dbReference>
<gene>
    <name evidence="15" type="ORF">BN938_3025</name>
</gene>
<keyword evidence="4 13" id="KW-0547">Nucleotide-binding</keyword>
<proteinExistence type="inferred from homology"/>
<dbReference type="GO" id="GO:0005524">
    <property type="term" value="F:ATP binding"/>
    <property type="evidence" value="ECO:0007669"/>
    <property type="project" value="UniProtKB-UniRule"/>
</dbReference>
<comment type="function">
    <text evidence="10 13">The main replicative DNA helicase, it participates in initiation and elongation during chromosome replication. Travels ahead of the DNA replisome, separating dsDNA into templates for DNA synthesis. A processive ATP-dependent 5'-3' DNA helicase it has DNA-dependent ATPase activity.</text>
</comment>
<dbReference type="InterPro" id="IPR036185">
    <property type="entry name" value="DNA_heli_DnaB-like_N_sf"/>
</dbReference>
<name>A0A060RBV8_9BACT</name>
<evidence type="ECO:0000256" key="10">
    <source>
        <dbReference type="ARBA" id="ARBA00044932"/>
    </source>
</evidence>
<dbReference type="InterPro" id="IPR007694">
    <property type="entry name" value="DNA_helicase_DnaB-like_C"/>
</dbReference>
<dbReference type="InterPro" id="IPR027417">
    <property type="entry name" value="P-loop_NTPase"/>
</dbReference>
<evidence type="ECO:0000256" key="4">
    <source>
        <dbReference type="ARBA" id="ARBA00022741"/>
    </source>
</evidence>
<evidence type="ECO:0000256" key="1">
    <source>
        <dbReference type="ARBA" id="ARBA00008428"/>
    </source>
</evidence>
<dbReference type="InterPro" id="IPR007693">
    <property type="entry name" value="DNA_helicase_DnaB-like_N"/>
</dbReference>
<dbReference type="PANTHER" id="PTHR30153">
    <property type="entry name" value="REPLICATIVE DNA HELICASE DNAB"/>
    <property type="match status" value="1"/>
</dbReference>
<keyword evidence="5 13" id="KW-0378">Hydrolase</keyword>
<keyword evidence="6 13" id="KW-0347">Helicase</keyword>
<dbReference type="CDD" id="cd00984">
    <property type="entry name" value="DnaB_C"/>
    <property type="match status" value="1"/>
</dbReference>
<keyword evidence="2 13" id="KW-0639">Primosome</keyword>
<keyword evidence="9" id="KW-0413">Isomerase</keyword>
<dbReference type="AlphaFoldDB" id="A0A060RBV8"/>
<dbReference type="InterPro" id="IPR003593">
    <property type="entry name" value="AAA+_ATPase"/>
</dbReference>
<dbReference type="SMART" id="SM00382">
    <property type="entry name" value="AAA"/>
    <property type="match status" value="1"/>
</dbReference>
<evidence type="ECO:0000256" key="8">
    <source>
        <dbReference type="ARBA" id="ARBA00023125"/>
    </source>
</evidence>
<feature type="domain" description="SF4 helicase" evidence="14">
    <location>
        <begin position="199"/>
        <end position="472"/>
    </location>
</feature>
<evidence type="ECO:0000256" key="12">
    <source>
        <dbReference type="NCBIfam" id="TIGR00665"/>
    </source>
</evidence>
<reference evidence="15 16" key="1">
    <citation type="journal article" date="2015" name="Genome Announc.">
        <title>Complete Genome Sequence of the Novel Leech Symbiont Mucinivorans hirudinis M3T.</title>
        <authorList>
            <person name="Nelson M.C."/>
            <person name="Bomar L."/>
            <person name="Graf J."/>
        </authorList>
    </citation>
    <scope>NUCLEOTIDE SEQUENCE [LARGE SCALE GENOMIC DNA]</scope>
    <source>
        <strain evidence="16">M3</strain>
    </source>
</reference>
<dbReference type="Gene3D" id="1.10.860.10">
    <property type="entry name" value="DNAb Helicase, Chain A"/>
    <property type="match status" value="1"/>
</dbReference>
<evidence type="ECO:0000256" key="11">
    <source>
        <dbReference type="ARBA" id="ARBA00048954"/>
    </source>
</evidence>
<dbReference type="SUPFAM" id="SSF48024">
    <property type="entry name" value="N-terminal domain of DnaB helicase"/>
    <property type="match status" value="1"/>
</dbReference>
<dbReference type="GO" id="GO:0003677">
    <property type="term" value="F:DNA binding"/>
    <property type="evidence" value="ECO:0007669"/>
    <property type="project" value="UniProtKB-UniRule"/>
</dbReference>
<dbReference type="KEGG" id="rbc:BN938_3025"/>
<keyword evidence="8 13" id="KW-0238">DNA-binding</keyword>